<evidence type="ECO:0000256" key="4">
    <source>
        <dbReference type="ARBA" id="ARBA00022837"/>
    </source>
</evidence>
<feature type="repeat" description="TSP type-3" evidence="8">
    <location>
        <begin position="224"/>
        <end position="259"/>
    </location>
</feature>
<dbReference type="GO" id="GO:0005576">
    <property type="term" value="C:extracellular region"/>
    <property type="evidence" value="ECO:0007669"/>
    <property type="project" value="InterPro"/>
</dbReference>
<dbReference type="OMA" id="CARCPRI"/>
<keyword evidence="5 7" id="KW-1015">Disulfide bond</keyword>
<dbReference type="SUPFAM" id="SSF103647">
    <property type="entry name" value="TSP type-3 repeat"/>
    <property type="match status" value="3"/>
</dbReference>
<evidence type="ECO:0000256" key="3">
    <source>
        <dbReference type="ARBA" id="ARBA00022737"/>
    </source>
</evidence>
<evidence type="ECO:0000256" key="8">
    <source>
        <dbReference type="PROSITE-ProRule" id="PRU00634"/>
    </source>
</evidence>
<evidence type="ECO:0000256" key="5">
    <source>
        <dbReference type="ARBA" id="ARBA00023157"/>
    </source>
</evidence>
<reference evidence="13" key="2">
    <citation type="submission" date="2025-08" db="UniProtKB">
        <authorList>
            <consortium name="RefSeq"/>
        </authorList>
    </citation>
    <scope>IDENTIFICATION</scope>
    <source>
        <strain evidence="13">S238N-H82</strain>
        <tissue evidence="13">Testes</tissue>
    </source>
</reference>
<feature type="repeat" description="TSP type-3" evidence="8">
    <location>
        <begin position="321"/>
        <end position="356"/>
    </location>
</feature>
<dbReference type="PROSITE" id="PS50923">
    <property type="entry name" value="SUSHI"/>
    <property type="match status" value="1"/>
</dbReference>
<dbReference type="RefSeq" id="XP_035662425.1">
    <property type="nucleotide sequence ID" value="XM_035806532.1"/>
</dbReference>
<dbReference type="InterPro" id="IPR013320">
    <property type="entry name" value="ConA-like_dom_sf"/>
</dbReference>
<evidence type="ECO:0000313" key="12">
    <source>
        <dbReference type="Proteomes" id="UP000001554"/>
    </source>
</evidence>
<evidence type="ECO:0000256" key="6">
    <source>
        <dbReference type="ARBA" id="ARBA00023180"/>
    </source>
</evidence>
<dbReference type="Proteomes" id="UP000001554">
    <property type="component" value="Chromosome 19"/>
</dbReference>
<dbReference type="KEGG" id="bfo:118406477"/>
<dbReference type="CDD" id="cd00033">
    <property type="entry name" value="CCP"/>
    <property type="match status" value="1"/>
</dbReference>
<dbReference type="Gene3D" id="2.60.120.200">
    <property type="match status" value="1"/>
</dbReference>
<feature type="repeat" description="TSP type-3" evidence="8">
    <location>
        <begin position="165"/>
        <end position="200"/>
    </location>
</feature>
<keyword evidence="6" id="KW-0325">Glycoprotein</keyword>
<dbReference type="SMART" id="SM00032">
    <property type="entry name" value="CCP"/>
    <property type="match status" value="1"/>
</dbReference>
<name>A0A9J7HMR6_BRAFL</name>
<dbReference type="PANTHER" id="PTHR10199:SF100">
    <property type="entry name" value="THROMBOSPONDIN, ISOFORM A"/>
    <property type="match status" value="1"/>
</dbReference>
<evidence type="ECO:0000256" key="7">
    <source>
        <dbReference type="PROSITE-ProRule" id="PRU00302"/>
    </source>
</evidence>
<keyword evidence="12" id="KW-1185">Reference proteome</keyword>
<dbReference type="InterPro" id="IPR000436">
    <property type="entry name" value="Sushi_SCR_CCP_dom"/>
</dbReference>
<evidence type="ECO:0000259" key="11">
    <source>
        <dbReference type="PROSITE" id="PS51236"/>
    </source>
</evidence>
<accession>A0A9J7HMR6</accession>
<organism evidence="12 13">
    <name type="scientific">Branchiostoma floridae</name>
    <name type="common">Florida lancelet</name>
    <name type="synonym">Amphioxus</name>
    <dbReference type="NCBI Taxonomy" id="7739"/>
    <lineage>
        <taxon>Eukaryota</taxon>
        <taxon>Metazoa</taxon>
        <taxon>Chordata</taxon>
        <taxon>Cephalochordata</taxon>
        <taxon>Leptocardii</taxon>
        <taxon>Amphioxiformes</taxon>
        <taxon>Branchiostomatidae</taxon>
        <taxon>Branchiostoma</taxon>
    </lineage>
</organism>
<dbReference type="PROSITE" id="PS00018">
    <property type="entry name" value="EF_HAND_1"/>
    <property type="match status" value="1"/>
</dbReference>
<dbReference type="FunFam" id="2.60.120.200:FF:000002">
    <property type="entry name" value="Thrombospondin 3"/>
    <property type="match status" value="1"/>
</dbReference>
<gene>
    <name evidence="13" type="primary">LOC118406477</name>
</gene>
<dbReference type="SUPFAM" id="SSF49899">
    <property type="entry name" value="Concanavalin A-like lectins/glucanases"/>
    <property type="match status" value="1"/>
</dbReference>
<dbReference type="Gene3D" id="2.10.70.10">
    <property type="entry name" value="Complement Module, domain 1"/>
    <property type="match status" value="1"/>
</dbReference>
<keyword evidence="7" id="KW-0768">Sushi</keyword>
<dbReference type="InterPro" id="IPR028974">
    <property type="entry name" value="TSP_type-3_rpt"/>
</dbReference>
<feature type="chain" id="PRO_5039890465" evidence="9">
    <location>
        <begin position="18"/>
        <end position="608"/>
    </location>
</feature>
<dbReference type="InterPro" id="IPR018247">
    <property type="entry name" value="EF_Hand_1_Ca_BS"/>
</dbReference>
<dbReference type="InterPro" id="IPR035976">
    <property type="entry name" value="Sushi/SCR/CCP_sf"/>
</dbReference>
<dbReference type="InterPro" id="IPR008859">
    <property type="entry name" value="Thrombospondin_C"/>
</dbReference>
<keyword evidence="4 8" id="KW-0106">Calcium</keyword>
<dbReference type="Pfam" id="PF02412">
    <property type="entry name" value="TSP_3"/>
    <property type="match status" value="6"/>
</dbReference>
<feature type="disulfide bond" evidence="7">
    <location>
        <begin position="62"/>
        <end position="89"/>
    </location>
</feature>
<dbReference type="PROSITE" id="PS51234">
    <property type="entry name" value="TSP3"/>
    <property type="match status" value="3"/>
</dbReference>
<evidence type="ECO:0000256" key="1">
    <source>
        <dbReference type="ARBA" id="ARBA00022536"/>
    </source>
</evidence>
<keyword evidence="1" id="KW-0245">EGF-like domain</keyword>
<dbReference type="OrthoDB" id="14563at2759"/>
<dbReference type="InterPro" id="IPR017897">
    <property type="entry name" value="Thrombospondin_3_rpt"/>
</dbReference>
<reference evidence="12" key="1">
    <citation type="journal article" date="2020" name="Nat. Ecol. Evol.">
        <title>Deeply conserved synteny resolves early events in vertebrate evolution.</title>
        <authorList>
            <person name="Simakov O."/>
            <person name="Marletaz F."/>
            <person name="Yue J.X."/>
            <person name="O'Connell B."/>
            <person name="Jenkins J."/>
            <person name="Brandt A."/>
            <person name="Calef R."/>
            <person name="Tung C.H."/>
            <person name="Huang T.K."/>
            <person name="Schmutz J."/>
            <person name="Satoh N."/>
            <person name="Yu J.K."/>
            <person name="Putnam N.H."/>
            <person name="Green R.E."/>
            <person name="Rokhsar D.S."/>
        </authorList>
    </citation>
    <scope>NUCLEOTIDE SEQUENCE [LARGE SCALE GENOMIC DNA]</scope>
    <source>
        <strain evidence="12">S238N-H82</strain>
    </source>
</reference>
<dbReference type="FunFam" id="4.10.1080.10:FF:000001">
    <property type="entry name" value="Thrombospondin 3"/>
    <property type="match status" value="2"/>
</dbReference>
<dbReference type="GO" id="GO:0005509">
    <property type="term" value="F:calcium ion binding"/>
    <property type="evidence" value="ECO:0007669"/>
    <property type="project" value="UniProtKB-UniRule"/>
</dbReference>
<dbReference type="SUPFAM" id="SSF57535">
    <property type="entry name" value="Complement control module/SCR domain"/>
    <property type="match status" value="1"/>
</dbReference>
<feature type="domain" description="TSP C-terminal" evidence="11">
    <location>
        <begin position="396"/>
        <end position="602"/>
    </location>
</feature>
<evidence type="ECO:0000259" key="10">
    <source>
        <dbReference type="PROSITE" id="PS50923"/>
    </source>
</evidence>
<dbReference type="InterPro" id="IPR003367">
    <property type="entry name" value="Thrombospondin_3-like_rpt"/>
</dbReference>
<sequence>MWRIVFAATTLLVGAGGLRIRERPTRQSTPTSVVQCPALSASAHLTLSSSGTTFGTVVLFTCDHGYQLFGASSTTCQADGTWSASLPSCRIMLHPYCQLDSNQDGYPDTYWSLAQLDSDQDGYPDVALMELWMCLGDPLLALCSRQPAACNQTDNCPWIPNSGQEDADGDGVGNACDEDADGDGFLNILDNCPLVTNFYQTDVDGDEVGDACDNCPTDINTDQLDTDGDGWGDACDQDSDGDALIDSQDNCPLQLNGNQADSDGDGIGDICDNCPNVPNADQADADQNGIGEACESGIDSDADGVPNNLDNCMMEPNSAQLDADHDGQGDACDNDDDNDTVHDDIDNCRLVPNMDQADLNGFGIGDVCSLDFDGDGVIDADDVCPGNNVVSRTDFRNYVTVNLGVSNSNYPAPHWEFFNEGAEITQNLNSNPGIVIGTTKFGSVDYRGTFFVNTQIDDDFMGFVFSYQSNSRFYLVSWKQAGDGGGGQPGVQLKLVNSTTGPSRDLALALWRAAEVQGQTKLLWEDPNKLGWSYKTAYRWELKHLPAVGLIRLKLYAGRQLVVDSGNVMDQSLRGGQLGVYSYSQQNVIWSNLVTKCDDTLPPDYSQK</sequence>
<comment type="caution">
    <text evidence="7">Lacks conserved residue(s) required for the propagation of feature annotation.</text>
</comment>
<dbReference type="Pfam" id="PF00084">
    <property type="entry name" value="Sushi"/>
    <property type="match status" value="1"/>
</dbReference>
<dbReference type="PROSITE" id="PS51236">
    <property type="entry name" value="TSP_CTER"/>
    <property type="match status" value="1"/>
</dbReference>
<feature type="signal peptide" evidence="9">
    <location>
        <begin position="1"/>
        <end position="17"/>
    </location>
</feature>
<dbReference type="GeneID" id="118406477"/>
<keyword evidence="2 9" id="KW-0732">Signal</keyword>
<dbReference type="FunFam" id="4.10.1080.10:FF:000002">
    <property type="entry name" value="Thrombospondin 3"/>
    <property type="match status" value="1"/>
</dbReference>
<dbReference type="AlphaFoldDB" id="A0A9J7HMR6"/>
<feature type="domain" description="Sushi" evidence="10">
    <location>
        <begin position="34"/>
        <end position="91"/>
    </location>
</feature>
<evidence type="ECO:0000256" key="2">
    <source>
        <dbReference type="ARBA" id="ARBA00022729"/>
    </source>
</evidence>
<evidence type="ECO:0000256" key="9">
    <source>
        <dbReference type="SAM" id="SignalP"/>
    </source>
</evidence>
<keyword evidence="3" id="KW-0677">Repeat</keyword>
<evidence type="ECO:0000313" key="13">
    <source>
        <dbReference type="RefSeq" id="XP_035662425.1"/>
    </source>
</evidence>
<dbReference type="PANTHER" id="PTHR10199">
    <property type="entry name" value="THROMBOSPONDIN"/>
    <property type="match status" value="1"/>
</dbReference>
<proteinExistence type="predicted"/>
<dbReference type="Pfam" id="PF05735">
    <property type="entry name" value="TSP_C"/>
    <property type="match status" value="1"/>
</dbReference>
<dbReference type="GO" id="GO:0007155">
    <property type="term" value="P:cell adhesion"/>
    <property type="evidence" value="ECO:0007669"/>
    <property type="project" value="InterPro"/>
</dbReference>
<dbReference type="Gene3D" id="4.10.1080.10">
    <property type="entry name" value="TSP type-3 repeat"/>
    <property type="match status" value="2"/>
</dbReference>
<protein>
    <submittedName>
        <fullName evidence="13">Cartilage oligomeric matrix protein-like</fullName>
    </submittedName>
</protein>